<proteinExistence type="predicted"/>
<dbReference type="PANTHER" id="PTHR31845">
    <property type="entry name" value="FINGER DOMAIN PROTEIN, PUTATIVE-RELATED"/>
    <property type="match status" value="1"/>
</dbReference>
<dbReference type="GeneID" id="89980273"/>
<keyword evidence="3" id="KW-0238">DNA-binding</keyword>
<feature type="domain" description="Zn(2)-C6 fungal-type" evidence="8">
    <location>
        <begin position="13"/>
        <end position="46"/>
    </location>
</feature>
<dbReference type="SMART" id="SM00066">
    <property type="entry name" value="GAL4"/>
    <property type="match status" value="1"/>
</dbReference>
<feature type="region of interest" description="Disordered" evidence="6">
    <location>
        <begin position="73"/>
        <end position="117"/>
    </location>
</feature>
<dbReference type="PROSITE" id="PS00463">
    <property type="entry name" value="ZN2_CY6_FUNGAL_1"/>
    <property type="match status" value="1"/>
</dbReference>
<dbReference type="EMBL" id="JAVRRD010000007">
    <property type="protein sequence ID" value="KAK5056594.1"/>
    <property type="molecule type" value="Genomic_DNA"/>
</dbReference>
<comment type="caution">
    <text evidence="9">The sequence shown here is derived from an EMBL/GenBank/DDBJ whole genome shotgun (WGS) entry which is preliminary data.</text>
</comment>
<dbReference type="Pfam" id="PF00172">
    <property type="entry name" value="Zn_clus"/>
    <property type="match status" value="1"/>
</dbReference>
<comment type="subcellular location">
    <subcellularLocation>
        <location evidence="1">Nucleus</location>
    </subcellularLocation>
</comment>
<evidence type="ECO:0000256" key="2">
    <source>
        <dbReference type="ARBA" id="ARBA00023015"/>
    </source>
</evidence>
<keyword evidence="7" id="KW-0472">Membrane</keyword>
<dbReference type="CDD" id="cd00067">
    <property type="entry name" value="GAL4"/>
    <property type="match status" value="1"/>
</dbReference>
<dbReference type="Gene3D" id="4.10.240.10">
    <property type="entry name" value="Zn(2)-C6 fungal-type DNA-binding domain"/>
    <property type="match status" value="1"/>
</dbReference>
<organism evidence="9 10">
    <name type="scientific">Exophiala bonariae</name>
    <dbReference type="NCBI Taxonomy" id="1690606"/>
    <lineage>
        <taxon>Eukaryota</taxon>
        <taxon>Fungi</taxon>
        <taxon>Dikarya</taxon>
        <taxon>Ascomycota</taxon>
        <taxon>Pezizomycotina</taxon>
        <taxon>Eurotiomycetes</taxon>
        <taxon>Chaetothyriomycetidae</taxon>
        <taxon>Chaetothyriales</taxon>
        <taxon>Herpotrichiellaceae</taxon>
        <taxon>Exophiala</taxon>
    </lineage>
</organism>
<dbReference type="PANTHER" id="PTHR31845:SF21">
    <property type="entry name" value="REGULATORY PROTEIN LEU3"/>
    <property type="match status" value="1"/>
</dbReference>
<protein>
    <recommendedName>
        <fullName evidence="8">Zn(2)-C6 fungal-type domain-containing protein</fullName>
    </recommendedName>
</protein>
<keyword evidence="4" id="KW-0804">Transcription</keyword>
<keyword evidence="5" id="KW-0539">Nucleus</keyword>
<accession>A0AAV9NFN9</accession>
<name>A0AAV9NFN9_9EURO</name>
<evidence type="ECO:0000256" key="4">
    <source>
        <dbReference type="ARBA" id="ARBA00023163"/>
    </source>
</evidence>
<dbReference type="Proteomes" id="UP001358417">
    <property type="component" value="Unassembled WGS sequence"/>
</dbReference>
<keyword evidence="10" id="KW-1185">Reference proteome</keyword>
<dbReference type="CDD" id="cd12148">
    <property type="entry name" value="fungal_TF_MHR"/>
    <property type="match status" value="1"/>
</dbReference>
<evidence type="ECO:0000313" key="9">
    <source>
        <dbReference type="EMBL" id="KAK5056594.1"/>
    </source>
</evidence>
<dbReference type="GO" id="GO:0005634">
    <property type="term" value="C:nucleus"/>
    <property type="evidence" value="ECO:0007669"/>
    <property type="project" value="UniProtKB-SubCell"/>
</dbReference>
<dbReference type="SUPFAM" id="SSF57701">
    <property type="entry name" value="Zn2/Cys6 DNA-binding domain"/>
    <property type="match status" value="1"/>
</dbReference>
<feature type="compositionally biased region" description="Low complexity" evidence="6">
    <location>
        <begin position="84"/>
        <end position="97"/>
    </location>
</feature>
<evidence type="ECO:0000256" key="7">
    <source>
        <dbReference type="SAM" id="Phobius"/>
    </source>
</evidence>
<dbReference type="GO" id="GO:0000981">
    <property type="term" value="F:DNA-binding transcription factor activity, RNA polymerase II-specific"/>
    <property type="evidence" value="ECO:0007669"/>
    <property type="project" value="InterPro"/>
</dbReference>
<dbReference type="InterPro" id="IPR036864">
    <property type="entry name" value="Zn2-C6_fun-type_DNA-bd_sf"/>
</dbReference>
<dbReference type="InterPro" id="IPR051089">
    <property type="entry name" value="prtT"/>
</dbReference>
<evidence type="ECO:0000259" key="8">
    <source>
        <dbReference type="PROSITE" id="PS50048"/>
    </source>
</evidence>
<sequence>MDAAATRRRPVKACTECRQVKLRCDANDTFPQPCARCTKRELVCVIDSTFKRTATRLRLQSVTNELRQLKEALNAQTTEDPLKATSTASLSDSTSSLQRRDRSRGPQQRSLPSSDPFGLREDEKCLLQLREARLEDSTFDQNDVRNLFLFLHTVQAILFLSTWPSPIMFQLEDPSLMFAGIAVHAAFILGLPRALTSTGPLSSTISQEHREAMAKTWLACFSVHTSLSMFMGVPPSLRGAHELSTVDTILERSFVPTKLSIETEIQRCVAKYHDAMLGEMDGPVRETLVQMCEREMDNIPLRLSCSLDSYLTFSFVVGKLHVYTLALVREGASTANKRRFDPHTRGATFQSLGMAAANRIIELYCNGLETPPGQNDKNLIDHYLALPKSFFRGVLFATFFLLKYFALNGSCPDEDKLTARNKVLMVHAKLRATAPHQFSESGRAATVIEVLCRHADSGNTNMGIEVEDRASASVAWGALILASKIRGNRSWSTNILQNINPTSPPEAAGSRESFADFPPDPDPTVAAPSDEDMSLPEDIWDQSFLDLLDFRAYDFNGGLDQPLDWEVPGQQNAAFRP</sequence>
<reference evidence="9 10" key="1">
    <citation type="submission" date="2023-08" db="EMBL/GenBank/DDBJ databases">
        <title>Black Yeasts Isolated from many extreme environments.</title>
        <authorList>
            <person name="Coleine C."/>
            <person name="Stajich J.E."/>
            <person name="Selbmann L."/>
        </authorList>
    </citation>
    <scope>NUCLEOTIDE SEQUENCE [LARGE SCALE GENOMIC DNA]</scope>
    <source>
        <strain evidence="9 10">CCFEE 5792</strain>
    </source>
</reference>
<dbReference type="GO" id="GO:0008270">
    <property type="term" value="F:zinc ion binding"/>
    <property type="evidence" value="ECO:0007669"/>
    <property type="project" value="InterPro"/>
</dbReference>
<dbReference type="GO" id="GO:0000976">
    <property type="term" value="F:transcription cis-regulatory region binding"/>
    <property type="evidence" value="ECO:0007669"/>
    <property type="project" value="TreeGrafter"/>
</dbReference>
<evidence type="ECO:0000256" key="3">
    <source>
        <dbReference type="ARBA" id="ARBA00023125"/>
    </source>
</evidence>
<dbReference type="AlphaFoldDB" id="A0AAV9NFN9"/>
<keyword evidence="7" id="KW-0812">Transmembrane</keyword>
<keyword evidence="2" id="KW-0805">Transcription regulation</keyword>
<dbReference type="InterPro" id="IPR001138">
    <property type="entry name" value="Zn2Cys6_DnaBD"/>
</dbReference>
<evidence type="ECO:0000313" key="10">
    <source>
        <dbReference type="Proteomes" id="UP001358417"/>
    </source>
</evidence>
<gene>
    <name evidence="9" type="ORF">LTR84_012126</name>
</gene>
<evidence type="ECO:0000256" key="1">
    <source>
        <dbReference type="ARBA" id="ARBA00004123"/>
    </source>
</evidence>
<evidence type="ECO:0000256" key="5">
    <source>
        <dbReference type="ARBA" id="ARBA00023242"/>
    </source>
</evidence>
<feature type="region of interest" description="Disordered" evidence="6">
    <location>
        <begin position="497"/>
        <end position="533"/>
    </location>
</feature>
<dbReference type="PROSITE" id="PS50048">
    <property type="entry name" value="ZN2_CY6_FUNGAL_2"/>
    <property type="match status" value="1"/>
</dbReference>
<feature type="transmembrane region" description="Helical" evidence="7">
    <location>
        <begin position="147"/>
        <end position="164"/>
    </location>
</feature>
<dbReference type="RefSeq" id="XP_064708310.1">
    <property type="nucleotide sequence ID" value="XM_064855650.1"/>
</dbReference>
<evidence type="ECO:0000256" key="6">
    <source>
        <dbReference type="SAM" id="MobiDB-lite"/>
    </source>
</evidence>
<keyword evidence="7" id="KW-1133">Transmembrane helix</keyword>